<reference evidence="6" key="1">
    <citation type="submission" date="2009-09" db="EMBL/GenBank/DDBJ databases">
        <title>The complete genome of Kribbella flavida DSM 17836.</title>
        <authorList>
            <consortium name="US DOE Joint Genome Institute (JGI-PGF)"/>
            <person name="Lucas S."/>
            <person name="Copeland A."/>
            <person name="Lapidus A."/>
            <person name="Glavina del Rio T."/>
            <person name="Dalin E."/>
            <person name="Tice H."/>
            <person name="Bruce D."/>
            <person name="Goodwin L."/>
            <person name="Pitluck S."/>
            <person name="Kyrpides N."/>
            <person name="Mavromatis K."/>
            <person name="Ivanova N."/>
            <person name="Saunders E."/>
            <person name="Brettin T."/>
            <person name="Detter J.C."/>
            <person name="Han C."/>
            <person name="Larimer F."/>
            <person name="Land M."/>
            <person name="Hauser L."/>
            <person name="Markowitz V."/>
            <person name="Cheng J.-F."/>
            <person name="Hugenholtz P."/>
            <person name="Woyke T."/>
            <person name="Wu D."/>
            <person name="Pukall R."/>
            <person name="Klenk H.-P."/>
            <person name="Eisen J.A."/>
        </authorList>
    </citation>
    <scope>NUCLEOTIDE SEQUENCE [LARGE SCALE GENOMIC DNA]</scope>
    <source>
        <strain evidence="6">DSM 17836 / JCM 10339 / NBRC 14399</strain>
    </source>
</reference>
<dbReference type="EMBL" id="CP001736">
    <property type="protein sequence ID" value="ADB30402.1"/>
    <property type="molecule type" value="Genomic_DNA"/>
</dbReference>
<dbReference type="AlphaFoldDB" id="D2Q488"/>
<dbReference type="InterPro" id="IPR016181">
    <property type="entry name" value="Acyl_CoA_acyltransferase"/>
</dbReference>
<evidence type="ECO:0000313" key="5">
    <source>
        <dbReference type="EMBL" id="ADB30402.1"/>
    </source>
</evidence>
<keyword evidence="1 5" id="KW-0808">Transferase</keyword>
<accession>D2Q488</accession>
<evidence type="ECO:0000256" key="3">
    <source>
        <dbReference type="ARBA" id="ARBA00038502"/>
    </source>
</evidence>
<dbReference type="SUPFAM" id="SSF55729">
    <property type="entry name" value="Acyl-CoA N-acyltransferases (Nat)"/>
    <property type="match status" value="2"/>
</dbReference>
<keyword evidence="2" id="KW-0012">Acyltransferase</keyword>
<dbReference type="PROSITE" id="PS51186">
    <property type="entry name" value="GNAT"/>
    <property type="match status" value="2"/>
</dbReference>
<name>D2Q488_KRIFD</name>
<organism evidence="5 6">
    <name type="scientific">Kribbella flavida (strain DSM 17836 / JCM 10339 / NBRC 14399)</name>
    <dbReference type="NCBI Taxonomy" id="479435"/>
    <lineage>
        <taxon>Bacteria</taxon>
        <taxon>Bacillati</taxon>
        <taxon>Actinomycetota</taxon>
        <taxon>Actinomycetes</taxon>
        <taxon>Propionibacteriales</taxon>
        <taxon>Kribbellaceae</taxon>
        <taxon>Kribbella</taxon>
    </lineage>
</organism>
<dbReference type="PANTHER" id="PTHR43792">
    <property type="entry name" value="GNAT FAMILY, PUTATIVE (AFU_ORTHOLOGUE AFUA_3G00765)-RELATED-RELATED"/>
    <property type="match status" value="1"/>
</dbReference>
<reference evidence="5 6" key="2">
    <citation type="journal article" date="2010" name="Stand. Genomic Sci.">
        <title>Complete genome sequence of Kribbella flavida type strain (IFO 14399).</title>
        <authorList>
            <person name="Pukall R."/>
            <person name="Lapidus A."/>
            <person name="Glavina Del Rio T."/>
            <person name="Copeland A."/>
            <person name="Tice H."/>
            <person name="Cheng J.-F."/>
            <person name="Lucas S."/>
            <person name="Chen F."/>
            <person name="Nolan M."/>
            <person name="LaButti K."/>
            <person name="Pati A."/>
            <person name="Ivanova N."/>
            <person name="Mavrommatis K."/>
            <person name="Mikhailova N."/>
            <person name="Pitluck S."/>
            <person name="Bruce D."/>
            <person name="Goodwin L."/>
            <person name="Land M."/>
            <person name="Hauser L."/>
            <person name="Chang Y.-J."/>
            <person name="Jeffries C.D."/>
            <person name="Chen A."/>
            <person name="Palaniappan K."/>
            <person name="Chain P."/>
            <person name="Rohde M."/>
            <person name="Goeker M."/>
            <person name="Bristow J."/>
            <person name="Eisen J.A."/>
            <person name="Markowitz V."/>
            <person name="Hugenholtz P."/>
            <person name="Kyrpides N.C."/>
            <person name="Klenk H.-P."/>
            <person name="Brettin T."/>
        </authorList>
    </citation>
    <scope>NUCLEOTIDE SEQUENCE [LARGE SCALE GENOMIC DNA]</scope>
    <source>
        <strain evidence="6">DSM 17836 / JCM 10339 / NBRC 14399</strain>
    </source>
</reference>
<evidence type="ECO:0000259" key="4">
    <source>
        <dbReference type="PROSITE" id="PS51186"/>
    </source>
</evidence>
<sequence length="383" mass="42313">MRFPEDVPVLTDGSITLRAHTTADVEPAYEACQDPQMQQWTTIPVPYLREHAVSYLTEVIPAGWRNDGSFAWAIEYDGRYAGTIDLRDTQGGQGEIGFAVAPWARGHGVMTRAVKLVVRHAFDVLGWNRVVWRAYVGNWGSRRVAWKAGFRHLVTVAGGGLQRGVRRDEWVASIGRDEELEPQGHWWDVPVVEGDNLRLRALRPDDADRVVEACTDERTQHWLAGMPSPYGRQEAEAFIEGRLENSASGEGVSWAITEPGSDLLLGNVSVFDLRNRIDATMGEVGYWLHPQARGRGVMTEAVRLAARHAFTPIEQGGLGRRRLVLYAAIGNKASAYVAEANGFTLTGTARAASPRRDGSFDDLLCFDLLSTDSRGESGPRSTE</sequence>
<dbReference type="Proteomes" id="UP000007967">
    <property type="component" value="Chromosome"/>
</dbReference>
<dbReference type="PANTHER" id="PTHR43792:SF8">
    <property type="entry name" value="[RIBOSOMAL PROTEIN US5]-ALANINE N-ACETYLTRANSFERASE"/>
    <property type="match status" value="1"/>
</dbReference>
<dbReference type="eggNOG" id="COG1670">
    <property type="taxonomic scope" value="Bacteria"/>
</dbReference>
<dbReference type="STRING" id="479435.Kfla_1299"/>
<evidence type="ECO:0000313" key="6">
    <source>
        <dbReference type="Proteomes" id="UP000007967"/>
    </source>
</evidence>
<protein>
    <submittedName>
        <fullName evidence="5">GCN5-related N-acetyltransferase</fullName>
    </submittedName>
</protein>
<feature type="domain" description="N-acetyltransferase" evidence="4">
    <location>
        <begin position="197"/>
        <end position="370"/>
    </location>
</feature>
<comment type="similarity">
    <text evidence="3">Belongs to the acetyltransferase family. RimJ subfamily.</text>
</comment>
<feature type="domain" description="N-acetyltransferase" evidence="4">
    <location>
        <begin position="15"/>
        <end position="168"/>
    </location>
</feature>
<dbReference type="HOGENOM" id="CLU_745482_0_0_11"/>
<dbReference type="KEGG" id="kfl:Kfla_1299"/>
<dbReference type="Gene3D" id="3.40.630.30">
    <property type="match status" value="2"/>
</dbReference>
<dbReference type="RefSeq" id="WP_012918958.1">
    <property type="nucleotide sequence ID" value="NC_013729.1"/>
</dbReference>
<proteinExistence type="inferred from homology"/>
<evidence type="ECO:0000256" key="1">
    <source>
        <dbReference type="ARBA" id="ARBA00022679"/>
    </source>
</evidence>
<dbReference type="CDD" id="cd04301">
    <property type="entry name" value="NAT_SF"/>
    <property type="match status" value="1"/>
</dbReference>
<dbReference type="InterPro" id="IPR051531">
    <property type="entry name" value="N-acetyltransferase"/>
</dbReference>
<dbReference type="GO" id="GO:0016747">
    <property type="term" value="F:acyltransferase activity, transferring groups other than amino-acyl groups"/>
    <property type="evidence" value="ECO:0007669"/>
    <property type="project" value="InterPro"/>
</dbReference>
<gene>
    <name evidence="5" type="ordered locus">Kfla_1299</name>
</gene>
<dbReference type="Pfam" id="PF13302">
    <property type="entry name" value="Acetyltransf_3"/>
    <property type="match status" value="2"/>
</dbReference>
<dbReference type="OrthoDB" id="9795188at2"/>
<evidence type="ECO:0000256" key="2">
    <source>
        <dbReference type="ARBA" id="ARBA00023315"/>
    </source>
</evidence>
<keyword evidence="6" id="KW-1185">Reference proteome</keyword>
<dbReference type="InterPro" id="IPR000182">
    <property type="entry name" value="GNAT_dom"/>
</dbReference>